<feature type="domain" description="Terminase large subunit-like endonuclease" evidence="2">
    <location>
        <begin position="271"/>
        <end position="552"/>
    </location>
</feature>
<dbReference type="PATRIC" id="fig|1397.4.peg.4045"/>
<dbReference type="EMBL" id="LDPH01000004">
    <property type="protein sequence ID" value="KLV27234.1"/>
    <property type="molecule type" value="Genomic_DNA"/>
</dbReference>
<evidence type="ECO:0000259" key="2">
    <source>
        <dbReference type="Pfam" id="PF20441"/>
    </source>
</evidence>
<gene>
    <name evidence="3" type="ORF">ABW02_06850</name>
</gene>
<dbReference type="Gene3D" id="3.40.50.300">
    <property type="entry name" value="P-loop containing nucleotide triphosphate hydrolases"/>
    <property type="match status" value="1"/>
</dbReference>
<evidence type="ECO:0000313" key="4">
    <source>
        <dbReference type="Proteomes" id="UP000036045"/>
    </source>
</evidence>
<dbReference type="PANTHER" id="PTHR41287">
    <property type="match status" value="1"/>
</dbReference>
<dbReference type="PANTHER" id="PTHR41287:SF1">
    <property type="entry name" value="PROTEIN YMFN"/>
    <property type="match status" value="1"/>
</dbReference>
<evidence type="ECO:0000313" key="3">
    <source>
        <dbReference type="EMBL" id="KLV27234.1"/>
    </source>
</evidence>
<dbReference type="InterPro" id="IPR005021">
    <property type="entry name" value="Terminase_largesu-like"/>
</dbReference>
<accession>A0A0J1IMQ4</accession>
<evidence type="ECO:0000259" key="1">
    <source>
        <dbReference type="Pfam" id="PF03354"/>
    </source>
</evidence>
<dbReference type="InterPro" id="IPR046462">
    <property type="entry name" value="TerL_nuclease"/>
</dbReference>
<dbReference type="RefSeq" id="WP_047941212.1">
    <property type="nucleotide sequence ID" value="NZ_LDPH01000004.1"/>
</dbReference>
<dbReference type="InterPro" id="IPR027417">
    <property type="entry name" value="P-loop_NTPase"/>
</dbReference>
<dbReference type="Pfam" id="PF20441">
    <property type="entry name" value="TerL_nuclease"/>
    <property type="match status" value="1"/>
</dbReference>
<protein>
    <submittedName>
        <fullName evidence="3">Terminase</fullName>
    </submittedName>
</protein>
<organism evidence="3 4">
    <name type="scientific">Niallia circulans</name>
    <name type="common">Bacillus circulans</name>
    <dbReference type="NCBI Taxonomy" id="1397"/>
    <lineage>
        <taxon>Bacteria</taxon>
        <taxon>Bacillati</taxon>
        <taxon>Bacillota</taxon>
        <taxon>Bacilli</taxon>
        <taxon>Bacillales</taxon>
        <taxon>Bacillaceae</taxon>
        <taxon>Niallia</taxon>
    </lineage>
</organism>
<dbReference type="GO" id="GO:0004519">
    <property type="term" value="F:endonuclease activity"/>
    <property type="evidence" value="ECO:0007669"/>
    <property type="project" value="InterPro"/>
</dbReference>
<dbReference type="Proteomes" id="UP000036045">
    <property type="component" value="Unassembled WGS sequence"/>
</dbReference>
<reference evidence="3 4" key="1">
    <citation type="submission" date="2015-05" db="EMBL/GenBank/DDBJ databases">
        <title>Whole genome sequence and identification of bacterial endophytes from Costus igneus.</title>
        <authorList>
            <person name="Lee Y.P."/>
            <person name="Gan H.M."/>
            <person name="Eng W."/>
            <person name="Wheatley M.S."/>
            <person name="Caraballo A."/>
            <person name="Polter S."/>
            <person name="Savka M.A."/>
            <person name="Hudson A.O."/>
        </authorList>
    </citation>
    <scope>NUCLEOTIDE SEQUENCE [LARGE SCALE GENOMIC DNA]</scope>
    <source>
        <strain evidence="3 4">RIT379</strain>
    </source>
</reference>
<proteinExistence type="predicted"/>
<dbReference type="InterPro" id="IPR046461">
    <property type="entry name" value="TerL_ATPase"/>
</dbReference>
<sequence>MIERGVNYADIFAKKVRKNPKKFPNTIKLMVDRWYKWKKRKDIWFDVDRANEMMDWVETFVRHTKGSLAGQPFILEDWEKFAYSWIYGWVHYNEAGKVVRVTRESYIQIPKKNGKTLLAVGALGYSMYGEGVLSADCYCCASDFSQAQFAAKPFAATILNHDALLNVSQIYKGPKGTISSVTYDYIHNDLAYTNTFIVMSKNIDSIEGSNPHFVLNDELHKQENMEQYDNFKSAQISRDEPIMFNISTAGKDSSSVGMRVYREAKEVLKNDDNDASFVMIYEPNKNYDWTDRKVWEMVNPNIGVSVTMSALETEFISASRSAHKKAEFLAKHLNVFVNGADNFFEQDQVAHVLVDDLGDLTGETCYIGLDLSKTTDLTCVNLNFPTYDEEGKAILKVKQMYFIPNADIEFREKEDNVPYTELVNQGFVQFCDGKMIDQDQVLDYIKECMDLYDVRQLNYDPAMSHKLIEKCENLGLECIVVNQYPKVMNAMIDDAERLIYEKRLYTDNPLFIYCALNLVVVTNMNGMKGPSKRQSKKKIDGYVAFLVAHKETMMVMDDVSEEGMDELISDIYR</sequence>
<dbReference type="AlphaFoldDB" id="A0A0J1IMQ4"/>
<name>A0A0J1IMQ4_NIACI</name>
<dbReference type="Pfam" id="PF03354">
    <property type="entry name" value="TerL_ATPase"/>
    <property type="match status" value="1"/>
</dbReference>
<feature type="domain" description="Terminase large subunit-like ATPase" evidence="1">
    <location>
        <begin position="77"/>
        <end position="263"/>
    </location>
</feature>
<comment type="caution">
    <text evidence="3">The sequence shown here is derived from an EMBL/GenBank/DDBJ whole genome shotgun (WGS) entry which is preliminary data.</text>
</comment>
<dbReference type="OrthoDB" id="9760250at2"/>
<keyword evidence="4" id="KW-1185">Reference proteome</keyword>